<dbReference type="STRING" id="767434.Fraau_1497"/>
<gene>
    <name evidence="1" type="ordered locus">Fraau_1497</name>
</gene>
<dbReference type="AlphaFoldDB" id="H8L674"/>
<dbReference type="InterPro" id="IPR021808">
    <property type="entry name" value="DUF3383"/>
</dbReference>
<dbReference type="HOGENOM" id="CLU_031174_0_0_6"/>
<dbReference type="EMBL" id="CP003350">
    <property type="protein sequence ID" value="AFC85918.1"/>
    <property type="molecule type" value="Genomic_DNA"/>
</dbReference>
<proteinExistence type="predicted"/>
<evidence type="ECO:0008006" key="3">
    <source>
        <dbReference type="Google" id="ProtNLM"/>
    </source>
</evidence>
<dbReference type="RefSeq" id="WP_014402923.1">
    <property type="nucleotide sequence ID" value="NC_017033.1"/>
</dbReference>
<evidence type="ECO:0000313" key="1">
    <source>
        <dbReference type="EMBL" id="AFC85918.1"/>
    </source>
</evidence>
<dbReference type="Proteomes" id="UP000005234">
    <property type="component" value="Chromosome"/>
</dbReference>
<dbReference type="Pfam" id="PF11863">
    <property type="entry name" value="DUF3383"/>
    <property type="match status" value="1"/>
</dbReference>
<dbReference type="KEGG" id="fau:Fraau_1497"/>
<keyword evidence="2" id="KW-1185">Reference proteome</keyword>
<organism evidence="1 2">
    <name type="scientific">Frateuria aurantia (strain ATCC 33424 / DSM 6220 / KCTC 2777 / LMG 1558 / NBRC 3245 / NCIMB 13370)</name>
    <name type="common">Acetobacter aurantius</name>
    <dbReference type="NCBI Taxonomy" id="767434"/>
    <lineage>
        <taxon>Bacteria</taxon>
        <taxon>Pseudomonadati</taxon>
        <taxon>Pseudomonadota</taxon>
        <taxon>Gammaproteobacteria</taxon>
        <taxon>Lysobacterales</taxon>
        <taxon>Rhodanobacteraceae</taxon>
        <taxon>Frateuria</taxon>
    </lineage>
</organism>
<accession>H8L674</accession>
<name>H8L674_FRAAD</name>
<dbReference type="eggNOG" id="ENOG502Z867">
    <property type="taxonomic scope" value="Bacteria"/>
</dbReference>
<protein>
    <recommendedName>
        <fullName evidence="3">DUF3383 domain-containing protein</fullName>
    </recommendedName>
</protein>
<sequence>MARGLPVSRIINMSAVIASVGVATADFNSLLIVGASSVISINERLRSYGSLADVASDFGTSAPEYLAAALYFDQSPRPSELYIGRWAKTASAGELSGGVLSSAAQAIANFTAVSAGGMDITIDGTAKSLSAIDLSAVTNLNGVASAVTTALAGVATVTWNSATNQFQVVSATTGATSSVGYASAPSTGTDISALLGLTSGVASAPSDGIAAEEPVDAITALDDASGGWYASMFADTSLTIAQHEAVASYIQGAARLHLYGITTQDSLVLDPTSTTDIAAVFAGLALDRTVLQYSSSSPYAIASLFGRALTVDFNANNTAITLKFKQEPGVTAETLTTTQANALEAKNCNVFVNYANGSAILEQGVMSSGALFDEIQGVDWLQNAIQTAIFNLLYTSTTKIPQTDAGVAQICTTVEDQCEQGVSNGLLAQGVWNTTGFGSLSEGQTLTKGYYVYAATIASQSTADRAARKSPPIQVAAKLAGAIHSVDVSITVNR</sequence>
<evidence type="ECO:0000313" key="2">
    <source>
        <dbReference type="Proteomes" id="UP000005234"/>
    </source>
</evidence>
<dbReference type="OrthoDB" id="5465420at2"/>
<reference evidence="1" key="1">
    <citation type="submission" date="2012-02" db="EMBL/GenBank/DDBJ databases">
        <title>The complete genome of Frateuria aurantia DSM 6220.</title>
        <authorList>
            <consortium name="US DOE Joint Genome Institute (JGI-PGF)"/>
            <person name="Lucas S."/>
            <person name="Copeland A."/>
            <person name="Lapidus A."/>
            <person name="Glavina del Rio T."/>
            <person name="Dalin E."/>
            <person name="Tice H."/>
            <person name="Bruce D."/>
            <person name="Goodwin L."/>
            <person name="Pitluck S."/>
            <person name="Peters L."/>
            <person name="Ovchinnikova G."/>
            <person name="Teshima H."/>
            <person name="Kyrpides N."/>
            <person name="Mavromatis K."/>
            <person name="Ivanova N."/>
            <person name="Brettin T."/>
            <person name="Detter J.C."/>
            <person name="Han C."/>
            <person name="Larimer F."/>
            <person name="Land M."/>
            <person name="Hauser L."/>
            <person name="Markowitz V."/>
            <person name="Cheng J.-F."/>
            <person name="Hugenholtz P."/>
            <person name="Woyke T."/>
            <person name="Wu D."/>
            <person name="Brambilla E."/>
            <person name="Klenk H.-P."/>
            <person name="Eisen J.A."/>
        </authorList>
    </citation>
    <scope>NUCLEOTIDE SEQUENCE</scope>
    <source>
        <strain evidence="1">DSM 6220</strain>
    </source>
</reference>